<dbReference type="GO" id="GO:0005886">
    <property type="term" value="C:plasma membrane"/>
    <property type="evidence" value="ECO:0007669"/>
    <property type="project" value="UniProtKB-SubCell"/>
</dbReference>
<keyword evidence="6 7" id="KW-0472">Membrane</keyword>
<evidence type="ECO:0000256" key="3">
    <source>
        <dbReference type="ARBA" id="ARBA00022475"/>
    </source>
</evidence>
<feature type="domain" description="ABC transmembrane type-1" evidence="8">
    <location>
        <begin position="57"/>
        <end position="235"/>
    </location>
</feature>
<dbReference type="RefSeq" id="WP_136373517.1">
    <property type="nucleotide sequence ID" value="NZ_SSOB01000059.1"/>
</dbReference>
<evidence type="ECO:0000313" key="10">
    <source>
        <dbReference type="Proteomes" id="UP000310636"/>
    </source>
</evidence>
<keyword evidence="5 7" id="KW-1133">Transmembrane helix</keyword>
<keyword evidence="3" id="KW-1003">Cell membrane</keyword>
<dbReference type="EMBL" id="SSOB01000059">
    <property type="protein sequence ID" value="THF73254.1"/>
    <property type="molecule type" value="Genomic_DNA"/>
</dbReference>
<dbReference type="PROSITE" id="PS50928">
    <property type="entry name" value="ABC_TM1"/>
    <property type="match status" value="1"/>
</dbReference>
<keyword evidence="10" id="KW-1185">Reference proteome</keyword>
<evidence type="ECO:0000256" key="1">
    <source>
        <dbReference type="ARBA" id="ARBA00004651"/>
    </source>
</evidence>
<evidence type="ECO:0000256" key="5">
    <source>
        <dbReference type="ARBA" id="ARBA00022989"/>
    </source>
</evidence>
<sequence length="263" mass="27998">MASKIRRALLPAGTLIAFVLLWQAVCSAFEVGPYVLPAPWTIASYMADNAARLWDQLSFTLLLALKGIGLGVAIGIAAALLFHLIPGVRAALSPIIIITQNIPTIALGPLLIVWFGFGLAPKLILLALVCFFPVAWSMLAGLGQAAPHLREYMAMIGASRWEVLRRLELPASLPSFFTGLKLTATYGVTAAIVAEWLGSSEGIGHYIVLKSKGYDTTGVFAAIVCIVALALAFYGAAVLLERLVIRWRPGTSNAAAGKRRDAA</sequence>
<feature type="transmembrane region" description="Helical" evidence="7">
    <location>
        <begin position="123"/>
        <end position="143"/>
    </location>
</feature>
<organism evidence="9 10">
    <name type="scientific">Cohnella fermenti</name>
    <dbReference type="NCBI Taxonomy" id="2565925"/>
    <lineage>
        <taxon>Bacteria</taxon>
        <taxon>Bacillati</taxon>
        <taxon>Bacillota</taxon>
        <taxon>Bacilli</taxon>
        <taxon>Bacillales</taxon>
        <taxon>Paenibacillaceae</taxon>
        <taxon>Cohnella</taxon>
    </lineage>
</organism>
<dbReference type="AlphaFoldDB" id="A0A4S4BI58"/>
<feature type="transmembrane region" description="Helical" evidence="7">
    <location>
        <begin position="94"/>
        <end position="117"/>
    </location>
</feature>
<gene>
    <name evidence="9" type="ORF">E6C55_29960</name>
</gene>
<comment type="subcellular location">
    <subcellularLocation>
        <location evidence="1 7">Cell membrane</location>
        <topology evidence="1 7">Multi-pass membrane protein</topology>
    </subcellularLocation>
</comment>
<protein>
    <submittedName>
        <fullName evidence="9">ABC transporter permease</fullName>
    </submittedName>
</protein>
<feature type="transmembrane region" description="Helical" evidence="7">
    <location>
        <begin position="59"/>
        <end position="82"/>
    </location>
</feature>
<reference evidence="9 10" key="1">
    <citation type="submission" date="2019-04" db="EMBL/GenBank/DDBJ databases">
        <title>Cohnella sp. nov. isolated from preserved vegetables.</title>
        <authorList>
            <person name="Lin S.-Y."/>
            <person name="Hung M.-H."/>
            <person name="Young C.-C."/>
        </authorList>
    </citation>
    <scope>NUCLEOTIDE SEQUENCE [LARGE SCALE GENOMIC DNA]</scope>
    <source>
        <strain evidence="9 10">CC-MHH1044</strain>
    </source>
</reference>
<accession>A0A4S4BI58</accession>
<feature type="transmembrane region" description="Helical" evidence="7">
    <location>
        <begin position="218"/>
        <end position="240"/>
    </location>
</feature>
<keyword evidence="2 7" id="KW-0813">Transport</keyword>
<dbReference type="SUPFAM" id="SSF161098">
    <property type="entry name" value="MetI-like"/>
    <property type="match status" value="1"/>
</dbReference>
<evidence type="ECO:0000256" key="4">
    <source>
        <dbReference type="ARBA" id="ARBA00022692"/>
    </source>
</evidence>
<evidence type="ECO:0000259" key="8">
    <source>
        <dbReference type="PROSITE" id="PS50928"/>
    </source>
</evidence>
<dbReference type="PANTHER" id="PTHR30151">
    <property type="entry name" value="ALKANE SULFONATE ABC TRANSPORTER-RELATED, MEMBRANE SUBUNIT"/>
    <property type="match status" value="1"/>
</dbReference>
<dbReference type="PANTHER" id="PTHR30151:SF20">
    <property type="entry name" value="ABC TRANSPORTER PERMEASE PROTEIN HI_0355-RELATED"/>
    <property type="match status" value="1"/>
</dbReference>
<comment type="similarity">
    <text evidence="7">Belongs to the binding-protein-dependent transport system permease family.</text>
</comment>
<evidence type="ECO:0000313" key="9">
    <source>
        <dbReference type="EMBL" id="THF73254.1"/>
    </source>
</evidence>
<dbReference type="GO" id="GO:0055085">
    <property type="term" value="P:transmembrane transport"/>
    <property type="evidence" value="ECO:0007669"/>
    <property type="project" value="InterPro"/>
</dbReference>
<keyword evidence="4 7" id="KW-0812">Transmembrane</keyword>
<dbReference type="InterPro" id="IPR035906">
    <property type="entry name" value="MetI-like_sf"/>
</dbReference>
<proteinExistence type="inferred from homology"/>
<dbReference type="InterPro" id="IPR000515">
    <property type="entry name" value="MetI-like"/>
</dbReference>
<dbReference type="Gene3D" id="1.10.3720.10">
    <property type="entry name" value="MetI-like"/>
    <property type="match status" value="1"/>
</dbReference>
<dbReference type="Proteomes" id="UP000310636">
    <property type="component" value="Unassembled WGS sequence"/>
</dbReference>
<dbReference type="OrthoDB" id="9804353at2"/>
<comment type="caution">
    <text evidence="9">The sequence shown here is derived from an EMBL/GenBank/DDBJ whole genome shotgun (WGS) entry which is preliminary data.</text>
</comment>
<dbReference type="Pfam" id="PF00528">
    <property type="entry name" value="BPD_transp_1"/>
    <property type="match status" value="1"/>
</dbReference>
<evidence type="ECO:0000256" key="6">
    <source>
        <dbReference type="ARBA" id="ARBA00023136"/>
    </source>
</evidence>
<evidence type="ECO:0000256" key="2">
    <source>
        <dbReference type="ARBA" id="ARBA00022448"/>
    </source>
</evidence>
<name>A0A4S4BI58_9BACL</name>
<dbReference type="CDD" id="cd06261">
    <property type="entry name" value="TM_PBP2"/>
    <property type="match status" value="1"/>
</dbReference>
<evidence type="ECO:0000256" key="7">
    <source>
        <dbReference type="RuleBase" id="RU363032"/>
    </source>
</evidence>